<feature type="domain" description="RING-type" evidence="6">
    <location>
        <begin position="18"/>
        <end position="56"/>
    </location>
</feature>
<reference evidence="8 9" key="1">
    <citation type="journal article" date="2023" name="Sci. Data">
        <title>Genome assembly of the Korean intertidal mud-creeper Batillaria attramentaria.</title>
        <authorList>
            <person name="Patra A.K."/>
            <person name="Ho P.T."/>
            <person name="Jun S."/>
            <person name="Lee S.J."/>
            <person name="Kim Y."/>
            <person name="Won Y.J."/>
        </authorList>
    </citation>
    <scope>NUCLEOTIDE SEQUENCE [LARGE SCALE GENOMIC DNA]</scope>
    <source>
        <strain evidence="8">Wonlab-2016</strain>
    </source>
</reference>
<evidence type="ECO:0000256" key="5">
    <source>
        <dbReference type="SAM" id="Coils"/>
    </source>
</evidence>
<evidence type="ECO:0000259" key="6">
    <source>
        <dbReference type="PROSITE" id="PS50089"/>
    </source>
</evidence>
<dbReference type="PANTHER" id="PTHR10131">
    <property type="entry name" value="TNF RECEPTOR ASSOCIATED FACTOR"/>
    <property type="match status" value="1"/>
</dbReference>
<evidence type="ECO:0000313" key="8">
    <source>
        <dbReference type="EMBL" id="KAK7500319.1"/>
    </source>
</evidence>
<dbReference type="PROSITE" id="PS50089">
    <property type="entry name" value="ZF_RING_2"/>
    <property type="match status" value="1"/>
</dbReference>
<protein>
    <submittedName>
        <fullName evidence="8">Uncharacterized protein</fullName>
    </submittedName>
</protein>
<accession>A0ABD0LMT8</accession>
<dbReference type="InterPro" id="IPR017907">
    <property type="entry name" value="Znf_RING_CS"/>
</dbReference>
<dbReference type="InterPro" id="IPR001841">
    <property type="entry name" value="Znf_RING"/>
</dbReference>
<feature type="zinc finger region" description="TRAF-type" evidence="4">
    <location>
        <begin position="100"/>
        <end position="132"/>
    </location>
</feature>
<keyword evidence="9" id="KW-1185">Reference proteome</keyword>
<dbReference type="Pfam" id="PF00097">
    <property type="entry name" value="zf-C3HC4"/>
    <property type="match status" value="1"/>
</dbReference>
<proteinExistence type="predicted"/>
<evidence type="ECO:0000256" key="4">
    <source>
        <dbReference type="PROSITE-ProRule" id="PRU00207"/>
    </source>
</evidence>
<dbReference type="EMBL" id="JACVVK020000038">
    <property type="protein sequence ID" value="KAK7500319.1"/>
    <property type="molecule type" value="Genomic_DNA"/>
</dbReference>
<dbReference type="Gene3D" id="3.30.40.10">
    <property type="entry name" value="Zinc/RING finger domain, C3HC4 (zinc finger)"/>
    <property type="match status" value="2"/>
</dbReference>
<evidence type="ECO:0000256" key="1">
    <source>
        <dbReference type="ARBA" id="ARBA00022723"/>
    </source>
</evidence>
<dbReference type="PROSITE" id="PS00518">
    <property type="entry name" value="ZF_RING_1"/>
    <property type="match status" value="1"/>
</dbReference>
<comment type="caution">
    <text evidence="8">The sequence shown here is derived from an EMBL/GenBank/DDBJ whole genome shotgun (WGS) entry which is preliminary data.</text>
</comment>
<evidence type="ECO:0000256" key="2">
    <source>
        <dbReference type="ARBA" id="ARBA00022771"/>
    </source>
</evidence>
<dbReference type="SUPFAM" id="SSF57850">
    <property type="entry name" value="RING/U-box"/>
    <property type="match status" value="1"/>
</dbReference>
<dbReference type="SMART" id="SM00184">
    <property type="entry name" value="RING"/>
    <property type="match status" value="1"/>
</dbReference>
<dbReference type="GO" id="GO:0008270">
    <property type="term" value="F:zinc ion binding"/>
    <property type="evidence" value="ECO:0007669"/>
    <property type="project" value="UniProtKB-KW"/>
</dbReference>
<keyword evidence="2 4" id="KW-0863">Zinc-finger</keyword>
<feature type="coiled-coil region" evidence="5">
    <location>
        <begin position="206"/>
        <end position="264"/>
    </location>
</feature>
<name>A0ABD0LMT8_9CAEN</name>
<feature type="domain" description="TRAF-type" evidence="7">
    <location>
        <begin position="100"/>
        <end position="132"/>
    </location>
</feature>
<evidence type="ECO:0000256" key="3">
    <source>
        <dbReference type="ARBA" id="ARBA00022833"/>
    </source>
</evidence>
<evidence type="ECO:0000313" key="9">
    <source>
        <dbReference type="Proteomes" id="UP001519460"/>
    </source>
</evidence>
<evidence type="ECO:0000259" key="7">
    <source>
        <dbReference type="PROSITE" id="PS50145"/>
    </source>
</evidence>
<keyword evidence="3 4" id="KW-0862">Zinc</keyword>
<gene>
    <name evidence="8" type="ORF">BaRGS_00008542</name>
</gene>
<dbReference type="Proteomes" id="UP001519460">
    <property type="component" value="Unassembled WGS sequence"/>
</dbReference>
<keyword evidence="1 4" id="KW-0479">Metal-binding</keyword>
<dbReference type="InterPro" id="IPR018957">
    <property type="entry name" value="Znf_C3HC4_RING-type"/>
</dbReference>
<sequence>MGYDIERFVDVVNEGLLCCICRDVLEEPLQAPCEHAFCSTCITAWLVTECTCPEDRQPLQASGLRPLFRYMRNDLARLQIRCKNHLIGCQHVSQLEYVSVHEAVCPLEEVRCPHGCGVRLPRADMADHAESCGMVGRGENREGERQCTKGCGLTLTSLDEKEHNCIEELRSAVEMLRSEMVCKLEDQRHETELRLDMQRGHMIQREAALKGQIDELKAELARISQKVKLLMDMEQQRRQDVDRMQEERLELLDLLRNIQQEQEAAPQRCHHCATRARASPSPGGGRVTTL</sequence>
<dbReference type="InterPro" id="IPR001293">
    <property type="entry name" value="Znf_TRAF"/>
</dbReference>
<dbReference type="InterPro" id="IPR013083">
    <property type="entry name" value="Znf_RING/FYVE/PHD"/>
</dbReference>
<keyword evidence="5" id="KW-0175">Coiled coil</keyword>
<dbReference type="PROSITE" id="PS50145">
    <property type="entry name" value="ZF_TRAF"/>
    <property type="match status" value="1"/>
</dbReference>
<organism evidence="8 9">
    <name type="scientific">Batillaria attramentaria</name>
    <dbReference type="NCBI Taxonomy" id="370345"/>
    <lineage>
        <taxon>Eukaryota</taxon>
        <taxon>Metazoa</taxon>
        <taxon>Spiralia</taxon>
        <taxon>Lophotrochozoa</taxon>
        <taxon>Mollusca</taxon>
        <taxon>Gastropoda</taxon>
        <taxon>Caenogastropoda</taxon>
        <taxon>Sorbeoconcha</taxon>
        <taxon>Cerithioidea</taxon>
        <taxon>Batillariidae</taxon>
        <taxon>Batillaria</taxon>
    </lineage>
</organism>
<dbReference type="AlphaFoldDB" id="A0ABD0LMT8"/>
<dbReference type="PANTHER" id="PTHR10131:SF157">
    <property type="entry name" value="RECEPTOR-ASSOCIATED FACTOR, PUTATIVE-RELATED"/>
    <property type="match status" value="1"/>
</dbReference>
<dbReference type="SUPFAM" id="SSF49599">
    <property type="entry name" value="TRAF domain-like"/>
    <property type="match status" value="1"/>
</dbReference>